<accession>A0A1B0BGY6</accession>
<protein>
    <submittedName>
        <fullName evidence="1">Uncharacterized protein</fullName>
    </submittedName>
</protein>
<dbReference type="VEuPathDB" id="VectorBase:GPPI029731"/>
<sequence>MLYCKHPIDDLVMFYGAADFVDIKLYLTELARRVSCISRQMAASADAPVYSICECHSGMHLVVSYIVAEVYKPPFGPAHALMASQIPHWESAANN</sequence>
<organism evidence="1 2">
    <name type="scientific">Glossina palpalis gambiensis</name>
    <dbReference type="NCBI Taxonomy" id="67801"/>
    <lineage>
        <taxon>Eukaryota</taxon>
        <taxon>Metazoa</taxon>
        <taxon>Ecdysozoa</taxon>
        <taxon>Arthropoda</taxon>
        <taxon>Hexapoda</taxon>
        <taxon>Insecta</taxon>
        <taxon>Pterygota</taxon>
        <taxon>Neoptera</taxon>
        <taxon>Endopterygota</taxon>
        <taxon>Diptera</taxon>
        <taxon>Brachycera</taxon>
        <taxon>Muscomorpha</taxon>
        <taxon>Hippoboscoidea</taxon>
        <taxon>Glossinidae</taxon>
        <taxon>Glossina</taxon>
    </lineage>
</organism>
<evidence type="ECO:0000313" key="1">
    <source>
        <dbReference type="EnsemblMetazoa" id="GPPI029731-PA"/>
    </source>
</evidence>
<dbReference type="AlphaFoldDB" id="A0A1B0BGY6"/>
<dbReference type="EnsemblMetazoa" id="GPPI029731-RA">
    <property type="protein sequence ID" value="GPPI029731-PA"/>
    <property type="gene ID" value="GPPI029731"/>
</dbReference>
<dbReference type="Proteomes" id="UP000092460">
    <property type="component" value="Unassembled WGS sequence"/>
</dbReference>
<reference evidence="2" key="1">
    <citation type="submission" date="2015-01" db="EMBL/GenBank/DDBJ databases">
        <authorList>
            <person name="Aksoy S."/>
            <person name="Warren W."/>
            <person name="Wilson R.K."/>
        </authorList>
    </citation>
    <scope>NUCLEOTIDE SEQUENCE [LARGE SCALE GENOMIC DNA]</scope>
    <source>
        <strain evidence="2">IAEA</strain>
    </source>
</reference>
<name>A0A1B0BGY6_9MUSC</name>
<reference evidence="1" key="2">
    <citation type="submission" date="2020-05" db="UniProtKB">
        <authorList>
            <consortium name="EnsemblMetazoa"/>
        </authorList>
    </citation>
    <scope>IDENTIFICATION</scope>
    <source>
        <strain evidence="1">IAEA</strain>
    </source>
</reference>
<evidence type="ECO:0000313" key="2">
    <source>
        <dbReference type="Proteomes" id="UP000092460"/>
    </source>
</evidence>
<dbReference type="EMBL" id="JXJN01014092">
    <property type="status" value="NOT_ANNOTATED_CDS"/>
    <property type="molecule type" value="Genomic_DNA"/>
</dbReference>
<keyword evidence="2" id="KW-1185">Reference proteome</keyword>
<proteinExistence type="predicted"/>